<dbReference type="GO" id="GO:0004312">
    <property type="term" value="F:fatty acid synthase activity"/>
    <property type="evidence" value="ECO:0007669"/>
    <property type="project" value="TreeGrafter"/>
</dbReference>
<dbReference type="Pfam" id="PF08659">
    <property type="entry name" value="KR"/>
    <property type="match status" value="1"/>
</dbReference>
<dbReference type="RefSeq" id="WP_164201467.1">
    <property type="nucleotide sequence ID" value="NZ_JAAGMP010000497.1"/>
</dbReference>
<comment type="caution">
    <text evidence="4">The sequence shown here is derived from an EMBL/GenBank/DDBJ whole genome shotgun (WGS) entry which is preliminary data.</text>
</comment>
<proteinExistence type="predicted"/>
<evidence type="ECO:0000313" key="4">
    <source>
        <dbReference type="EMBL" id="NEC18600.1"/>
    </source>
</evidence>
<dbReference type="EMBL" id="JAAGMP010000497">
    <property type="protein sequence ID" value="NEC18600.1"/>
    <property type="molecule type" value="Genomic_DNA"/>
</dbReference>
<evidence type="ECO:0000259" key="3">
    <source>
        <dbReference type="Pfam" id="PF08659"/>
    </source>
</evidence>
<dbReference type="SUPFAM" id="SSF51735">
    <property type="entry name" value="NAD(P)-binding Rossmann-fold domains"/>
    <property type="match status" value="1"/>
</dbReference>
<name>A0A7K3RTR8_9ACTN</name>
<dbReference type="GO" id="GO:0006633">
    <property type="term" value="P:fatty acid biosynthetic process"/>
    <property type="evidence" value="ECO:0007669"/>
    <property type="project" value="TreeGrafter"/>
</dbReference>
<dbReference type="InterPro" id="IPR050091">
    <property type="entry name" value="PKS_NRPS_Biosynth_Enz"/>
</dbReference>
<evidence type="ECO:0000256" key="2">
    <source>
        <dbReference type="ARBA" id="ARBA00023268"/>
    </source>
</evidence>
<evidence type="ECO:0000256" key="1">
    <source>
        <dbReference type="ARBA" id="ARBA00022679"/>
    </source>
</evidence>
<dbReference type="Gene3D" id="3.40.50.720">
    <property type="entry name" value="NAD(P)-binding Rossmann-like Domain"/>
    <property type="match status" value="1"/>
</dbReference>
<organism evidence="4 5">
    <name type="scientific">Streptomyces parvus</name>
    <dbReference type="NCBI Taxonomy" id="66428"/>
    <lineage>
        <taxon>Bacteria</taxon>
        <taxon>Bacillati</taxon>
        <taxon>Actinomycetota</taxon>
        <taxon>Actinomycetes</taxon>
        <taxon>Kitasatosporales</taxon>
        <taxon>Streptomycetaceae</taxon>
        <taxon>Streptomyces</taxon>
    </lineage>
</organism>
<sequence>RHLVTEHGVRHLLLLSRGGEDSLTELTAELAGLGAHVLAPACDVTDRAALAAALAQVPEGHPLTAVVHAAGVLDDGLVTSLTPDRVDAVLRPKV</sequence>
<dbReference type="InterPro" id="IPR013968">
    <property type="entry name" value="PKS_KR"/>
</dbReference>
<feature type="non-terminal residue" evidence="4">
    <location>
        <position position="1"/>
    </location>
</feature>
<reference evidence="4 5" key="1">
    <citation type="submission" date="2020-01" db="EMBL/GenBank/DDBJ databases">
        <title>Insect and environment-associated Actinomycetes.</title>
        <authorList>
            <person name="Currrie C."/>
            <person name="Chevrette M."/>
            <person name="Carlson C."/>
            <person name="Stubbendieck R."/>
            <person name="Wendt-Pienkowski E."/>
        </authorList>
    </citation>
    <scope>NUCLEOTIDE SEQUENCE [LARGE SCALE GENOMIC DNA]</scope>
    <source>
        <strain evidence="4 5">SID7590</strain>
    </source>
</reference>
<evidence type="ECO:0000313" key="5">
    <source>
        <dbReference type="Proteomes" id="UP000469670"/>
    </source>
</evidence>
<keyword evidence="2" id="KW-0511">Multifunctional enzyme</keyword>
<feature type="non-terminal residue" evidence="4">
    <location>
        <position position="94"/>
    </location>
</feature>
<dbReference type="PANTHER" id="PTHR43775">
    <property type="entry name" value="FATTY ACID SYNTHASE"/>
    <property type="match status" value="1"/>
</dbReference>
<gene>
    <name evidence="4" type="ORF">G3I50_10070</name>
</gene>
<protein>
    <submittedName>
        <fullName evidence="4">KR domain-containing protein</fullName>
    </submittedName>
</protein>
<feature type="domain" description="Ketoreductase (KR)" evidence="3">
    <location>
        <begin position="4"/>
        <end position="94"/>
    </location>
</feature>
<keyword evidence="1" id="KW-0808">Transferase</keyword>
<dbReference type="PANTHER" id="PTHR43775:SF51">
    <property type="entry name" value="INACTIVE PHENOLPHTHIOCEROL SYNTHESIS POLYKETIDE SYNTHASE TYPE I PKS1-RELATED"/>
    <property type="match status" value="1"/>
</dbReference>
<accession>A0A7K3RTR8</accession>
<dbReference type="AlphaFoldDB" id="A0A7K3RTR8"/>
<dbReference type="Proteomes" id="UP000469670">
    <property type="component" value="Unassembled WGS sequence"/>
</dbReference>
<dbReference type="InterPro" id="IPR036291">
    <property type="entry name" value="NAD(P)-bd_dom_sf"/>
</dbReference>